<keyword evidence="6 8" id="KW-1133">Transmembrane helix</keyword>
<dbReference type="OrthoDB" id="1077582at2759"/>
<dbReference type="InParanoid" id="A0A162UJG8"/>
<evidence type="ECO:0000313" key="10">
    <source>
        <dbReference type="EMBL" id="OAD76652.1"/>
    </source>
</evidence>
<comment type="subcellular location">
    <subcellularLocation>
        <location evidence="1">Membrane</location>
        <topology evidence="1">Multi-pass membrane protein</topology>
    </subcellularLocation>
</comment>
<feature type="transmembrane region" description="Helical" evidence="8">
    <location>
        <begin position="327"/>
        <end position="348"/>
    </location>
</feature>
<feature type="transmembrane region" description="Helical" evidence="8">
    <location>
        <begin position="189"/>
        <end position="206"/>
    </location>
</feature>
<dbReference type="InterPro" id="IPR032805">
    <property type="entry name" value="Wax_synthase_dom"/>
</dbReference>
<comment type="similarity">
    <text evidence="3">Belongs to the wax synthase family.</text>
</comment>
<keyword evidence="7 8" id="KW-0472">Membrane</keyword>
<evidence type="ECO:0000256" key="5">
    <source>
        <dbReference type="ARBA" id="ARBA00022692"/>
    </source>
</evidence>
<dbReference type="GeneID" id="28996080"/>
<dbReference type="AlphaFoldDB" id="A0A162UJG8"/>
<dbReference type="InterPro" id="IPR044851">
    <property type="entry name" value="Wax_synthase"/>
</dbReference>
<accession>A0A162UJG8</accession>
<protein>
    <recommendedName>
        <fullName evidence="9">Wax synthase domain-containing protein</fullName>
    </recommendedName>
</protein>
<keyword evidence="4" id="KW-0808">Transferase</keyword>
<dbReference type="GO" id="GO:0008374">
    <property type="term" value="F:O-acyltransferase activity"/>
    <property type="evidence" value="ECO:0007669"/>
    <property type="project" value="InterPro"/>
</dbReference>
<evidence type="ECO:0000256" key="7">
    <source>
        <dbReference type="ARBA" id="ARBA00023136"/>
    </source>
</evidence>
<evidence type="ECO:0000259" key="9">
    <source>
        <dbReference type="Pfam" id="PF13813"/>
    </source>
</evidence>
<evidence type="ECO:0000256" key="8">
    <source>
        <dbReference type="SAM" id="Phobius"/>
    </source>
</evidence>
<organism evidence="10 11">
    <name type="scientific">Phycomyces blakesleeanus (strain ATCC 8743b / DSM 1359 / FGSC 10004 / NBRC 33097 / NRRL 1555)</name>
    <dbReference type="NCBI Taxonomy" id="763407"/>
    <lineage>
        <taxon>Eukaryota</taxon>
        <taxon>Fungi</taxon>
        <taxon>Fungi incertae sedis</taxon>
        <taxon>Mucoromycota</taxon>
        <taxon>Mucoromycotina</taxon>
        <taxon>Mucoromycetes</taxon>
        <taxon>Mucorales</taxon>
        <taxon>Phycomycetaceae</taxon>
        <taxon>Phycomyces</taxon>
    </lineage>
</organism>
<comment type="pathway">
    <text evidence="2">Secondary metabolite biosynthesis.</text>
</comment>
<feature type="transmembrane region" description="Helical" evidence="8">
    <location>
        <begin position="360"/>
        <end position="380"/>
    </location>
</feature>
<dbReference type="Proteomes" id="UP000077315">
    <property type="component" value="Unassembled WGS sequence"/>
</dbReference>
<evidence type="ECO:0000256" key="3">
    <source>
        <dbReference type="ARBA" id="ARBA00007282"/>
    </source>
</evidence>
<name>A0A162UJG8_PHYB8</name>
<dbReference type="STRING" id="763407.A0A162UJG8"/>
<proteinExistence type="inferred from homology"/>
<sequence>MRKAIAMAPAHLFMVASLPVKRKRLSQEVFLGCCWLLGLAIPLYFAGQFSFMVNMILSVWAWATGMKMGVWLFSLSMDERRQRKSFASTLFSWRQRPPNQAEPPSTPEWRDIPLQPFLWRYLTCQIVFDSLAVFFQHVDSQRPVRVLAQLIHWWDRSYVPTESFASIMMSFGFCILFCVYLQLQLQVTYDAFVLCYCALYQVLPWIDQRMQSSAKKPMSLGAIKARAQRMMWMRDLKHYLESTLTMPPLFDSPWQTDSLRDFWSRRWHTIYNDCFYRLGYKPTRQLMISMGIRGVACRLVPALAVFALSGMMHEYFLYCSTGPRLYYSHWVGGLQCLFFACQTLGIAIGDRLIKKGWAGWVWAVFYMVMTSHLFVVPYILTGYMYMDKLSFAPLFEKAVLAGKTVWSMPLI</sequence>
<gene>
    <name evidence="10" type="ORF">PHYBLDRAFT_165173</name>
</gene>
<dbReference type="PANTHER" id="PTHR31595">
    <property type="entry name" value="LONG-CHAIN-ALCOHOL O-FATTY-ACYLTRANSFERASE 3-RELATED"/>
    <property type="match status" value="1"/>
</dbReference>
<feature type="transmembrane region" description="Helical" evidence="8">
    <location>
        <begin position="164"/>
        <end position="183"/>
    </location>
</feature>
<keyword evidence="11" id="KW-1185">Reference proteome</keyword>
<evidence type="ECO:0000313" key="11">
    <source>
        <dbReference type="Proteomes" id="UP000077315"/>
    </source>
</evidence>
<feature type="transmembrane region" description="Helical" evidence="8">
    <location>
        <begin position="29"/>
        <end position="45"/>
    </location>
</feature>
<feature type="transmembrane region" description="Helical" evidence="8">
    <location>
        <begin position="51"/>
        <end position="75"/>
    </location>
</feature>
<dbReference type="GO" id="GO:0006629">
    <property type="term" value="P:lipid metabolic process"/>
    <property type="evidence" value="ECO:0007669"/>
    <property type="project" value="InterPro"/>
</dbReference>
<dbReference type="EMBL" id="KV440975">
    <property type="protein sequence ID" value="OAD76652.1"/>
    <property type="molecule type" value="Genomic_DNA"/>
</dbReference>
<evidence type="ECO:0000256" key="2">
    <source>
        <dbReference type="ARBA" id="ARBA00005179"/>
    </source>
</evidence>
<feature type="domain" description="Wax synthase" evidence="9">
    <location>
        <begin position="246"/>
        <end position="339"/>
    </location>
</feature>
<keyword evidence="5 8" id="KW-0812">Transmembrane</keyword>
<feature type="transmembrane region" description="Helical" evidence="8">
    <location>
        <begin position="286"/>
        <end position="307"/>
    </location>
</feature>
<reference evidence="11" key="1">
    <citation type="submission" date="2015-06" db="EMBL/GenBank/DDBJ databases">
        <title>Expansion of signal transduction pathways in fungi by whole-genome duplication.</title>
        <authorList>
            <consortium name="DOE Joint Genome Institute"/>
            <person name="Corrochano L.M."/>
            <person name="Kuo A."/>
            <person name="Marcet-Houben M."/>
            <person name="Polaino S."/>
            <person name="Salamov A."/>
            <person name="Villalobos J.M."/>
            <person name="Alvarez M.I."/>
            <person name="Avalos J."/>
            <person name="Benito E.P."/>
            <person name="Benoit I."/>
            <person name="Burger G."/>
            <person name="Camino L.P."/>
            <person name="Canovas D."/>
            <person name="Cerda-Olmedo E."/>
            <person name="Cheng J.-F."/>
            <person name="Dominguez A."/>
            <person name="Elias M."/>
            <person name="Eslava A.P."/>
            <person name="Glaser F."/>
            <person name="Grimwood J."/>
            <person name="Gutierrez G."/>
            <person name="Heitman J."/>
            <person name="Henrissat B."/>
            <person name="Iturriaga E.A."/>
            <person name="Lang B.F."/>
            <person name="Lavin J.L."/>
            <person name="Lee S."/>
            <person name="Li W."/>
            <person name="Lindquist E."/>
            <person name="Lopez-Garcia S."/>
            <person name="Luque E.M."/>
            <person name="Marcos A.T."/>
            <person name="Martin J."/>
            <person name="McCluskey K."/>
            <person name="Medina H.R."/>
            <person name="Miralles-Duran A."/>
            <person name="Miyazaki A."/>
            <person name="Munoz-Torres E."/>
            <person name="Oguiza J.A."/>
            <person name="Ohm R."/>
            <person name="Olmedo M."/>
            <person name="Orejas M."/>
            <person name="Ortiz-Castellanos L."/>
            <person name="Pisabarro A.G."/>
            <person name="Rodriguez-Romero J."/>
            <person name="Ruiz-Herrera J."/>
            <person name="Ruiz-Vazquez R."/>
            <person name="Sanz C."/>
            <person name="Schackwitz W."/>
            <person name="Schmutz J."/>
            <person name="Shahriari M."/>
            <person name="Shelest E."/>
            <person name="Silva-Franco F."/>
            <person name="Soanes D."/>
            <person name="Syed K."/>
            <person name="Tagua V.G."/>
            <person name="Talbot N.J."/>
            <person name="Thon M."/>
            <person name="De vries R.P."/>
            <person name="Wiebenga A."/>
            <person name="Yadav J.S."/>
            <person name="Braun E.L."/>
            <person name="Baker S."/>
            <person name="Garre V."/>
            <person name="Horwitz B."/>
            <person name="Torres-Martinez S."/>
            <person name="Idnurm A."/>
            <person name="Herrera-Estrella A."/>
            <person name="Gabaldon T."/>
            <person name="Grigoriev I.V."/>
        </authorList>
    </citation>
    <scope>NUCLEOTIDE SEQUENCE [LARGE SCALE GENOMIC DNA]</scope>
    <source>
        <strain evidence="11">NRRL 1555(-)</strain>
    </source>
</reference>
<dbReference type="GO" id="GO:0016020">
    <property type="term" value="C:membrane"/>
    <property type="evidence" value="ECO:0007669"/>
    <property type="project" value="UniProtKB-SubCell"/>
</dbReference>
<evidence type="ECO:0000256" key="6">
    <source>
        <dbReference type="ARBA" id="ARBA00022989"/>
    </source>
</evidence>
<dbReference type="RefSeq" id="XP_018294692.1">
    <property type="nucleotide sequence ID" value="XM_018435174.1"/>
</dbReference>
<evidence type="ECO:0000256" key="1">
    <source>
        <dbReference type="ARBA" id="ARBA00004141"/>
    </source>
</evidence>
<dbReference type="VEuPathDB" id="FungiDB:PHYBLDRAFT_165173"/>
<evidence type="ECO:0000256" key="4">
    <source>
        <dbReference type="ARBA" id="ARBA00022679"/>
    </source>
</evidence>
<dbReference type="Pfam" id="PF13813">
    <property type="entry name" value="MBOAT_2"/>
    <property type="match status" value="1"/>
</dbReference>
<dbReference type="PANTHER" id="PTHR31595:SF57">
    <property type="entry name" value="OS04G0481900 PROTEIN"/>
    <property type="match status" value="1"/>
</dbReference>